<evidence type="ECO:0000313" key="4">
    <source>
        <dbReference type="Proteomes" id="UP001634394"/>
    </source>
</evidence>
<proteinExistence type="predicted"/>
<dbReference type="AlphaFoldDB" id="A0ABD3WWH0"/>
<reference evidence="3 4" key="1">
    <citation type="submission" date="2024-11" db="EMBL/GenBank/DDBJ databases">
        <title>Chromosome-level genome assembly of the freshwater bivalve Anodonta woodiana.</title>
        <authorList>
            <person name="Chen X."/>
        </authorList>
    </citation>
    <scope>NUCLEOTIDE SEQUENCE [LARGE SCALE GENOMIC DNA]</scope>
    <source>
        <strain evidence="3">MN2024</strain>
        <tissue evidence="3">Gills</tissue>
    </source>
</reference>
<feature type="transmembrane region" description="Helical" evidence="2">
    <location>
        <begin position="100"/>
        <end position="121"/>
    </location>
</feature>
<dbReference type="EMBL" id="JBJQND010000005">
    <property type="protein sequence ID" value="KAL3876895.1"/>
    <property type="molecule type" value="Genomic_DNA"/>
</dbReference>
<name>A0ABD3WWH0_SINWO</name>
<protein>
    <submittedName>
        <fullName evidence="3">Uncharacterized protein</fullName>
    </submittedName>
</protein>
<keyword evidence="2" id="KW-1133">Transmembrane helix</keyword>
<dbReference type="Proteomes" id="UP001634394">
    <property type="component" value="Unassembled WGS sequence"/>
</dbReference>
<comment type="caution">
    <text evidence="3">The sequence shown here is derived from an EMBL/GenBank/DDBJ whole genome shotgun (WGS) entry which is preliminary data.</text>
</comment>
<evidence type="ECO:0000256" key="2">
    <source>
        <dbReference type="SAM" id="Phobius"/>
    </source>
</evidence>
<evidence type="ECO:0000256" key="1">
    <source>
        <dbReference type="SAM" id="MobiDB-lite"/>
    </source>
</evidence>
<keyword evidence="4" id="KW-1185">Reference proteome</keyword>
<keyword evidence="2" id="KW-0812">Transmembrane</keyword>
<accession>A0ABD3WWH0</accession>
<sequence length="190" mass="21552">MEMTNMSNNLDCKDSGNMDTFNDNDVLERAANPAYLVIDYGEKLARQIQAVRDELQKEILSLAERSSLMWEVLRSFMIFITPITLGMIATNFASSFLPRVLAPFAATLLFGLTVTFLALYIQNMNDAISAFLNHRLYLQEFKDCQRHKCIAPQRKQGTPSSLENGYDLCNNAESSSFDRKEDANIDTTDR</sequence>
<feature type="region of interest" description="Disordered" evidence="1">
    <location>
        <begin position="170"/>
        <end position="190"/>
    </location>
</feature>
<gene>
    <name evidence="3" type="ORF">ACJMK2_034676</name>
</gene>
<feature type="compositionally biased region" description="Basic and acidic residues" evidence="1">
    <location>
        <begin position="176"/>
        <end position="190"/>
    </location>
</feature>
<organism evidence="3 4">
    <name type="scientific">Sinanodonta woodiana</name>
    <name type="common">Chinese pond mussel</name>
    <name type="synonym">Anodonta woodiana</name>
    <dbReference type="NCBI Taxonomy" id="1069815"/>
    <lineage>
        <taxon>Eukaryota</taxon>
        <taxon>Metazoa</taxon>
        <taxon>Spiralia</taxon>
        <taxon>Lophotrochozoa</taxon>
        <taxon>Mollusca</taxon>
        <taxon>Bivalvia</taxon>
        <taxon>Autobranchia</taxon>
        <taxon>Heteroconchia</taxon>
        <taxon>Palaeoheterodonta</taxon>
        <taxon>Unionida</taxon>
        <taxon>Unionoidea</taxon>
        <taxon>Unionidae</taxon>
        <taxon>Unioninae</taxon>
        <taxon>Sinanodonta</taxon>
    </lineage>
</organism>
<keyword evidence="2" id="KW-0472">Membrane</keyword>
<evidence type="ECO:0000313" key="3">
    <source>
        <dbReference type="EMBL" id="KAL3876895.1"/>
    </source>
</evidence>
<feature type="transmembrane region" description="Helical" evidence="2">
    <location>
        <begin position="72"/>
        <end position="94"/>
    </location>
</feature>